<dbReference type="InterPro" id="IPR036390">
    <property type="entry name" value="WH_DNA-bd_sf"/>
</dbReference>
<dbReference type="Proteomes" id="UP001056035">
    <property type="component" value="Chromosome"/>
</dbReference>
<evidence type="ECO:0000313" key="8">
    <source>
        <dbReference type="Proteomes" id="UP001056035"/>
    </source>
</evidence>
<evidence type="ECO:0000256" key="5">
    <source>
        <dbReference type="SAM" id="MobiDB-lite"/>
    </source>
</evidence>
<comment type="similarity">
    <text evidence="1">Belongs to the LysR transcriptional regulatory family.</text>
</comment>
<dbReference type="Pfam" id="PF00126">
    <property type="entry name" value="HTH_1"/>
    <property type="match status" value="1"/>
</dbReference>
<dbReference type="InterPro" id="IPR005119">
    <property type="entry name" value="LysR_subst-bd"/>
</dbReference>
<evidence type="ECO:0000256" key="1">
    <source>
        <dbReference type="ARBA" id="ARBA00009437"/>
    </source>
</evidence>
<dbReference type="PROSITE" id="PS50931">
    <property type="entry name" value="HTH_LYSR"/>
    <property type="match status" value="1"/>
</dbReference>
<dbReference type="RefSeq" id="WP_254571607.1">
    <property type="nucleotide sequence ID" value="NZ_CP098502.1"/>
</dbReference>
<dbReference type="EMBL" id="CP098502">
    <property type="protein sequence ID" value="UTI64915.1"/>
    <property type="molecule type" value="Genomic_DNA"/>
</dbReference>
<organism evidence="7 8">
    <name type="scientific">Paraconexibacter antarcticus</name>
    <dbReference type="NCBI Taxonomy" id="2949664"/>
    <lineage>
        <taxon>Bacteria</taxon>
        <taxon>Bacillati</taxon>
        <taxon>Actinomycetota</taxon>
        <taxon>Thermoleophilia</taxon>
        <taxon>Solirubrobacterales</taxon>
        <taxon>Paraconexibacteraceae</taxon>
        <taxon>Paraconexibacter</taxon>
    </lineage>
</organism>
<gene>
    <name evidence="7" type="ORF">NBH00_01605</name>
</gene>
<evidence type="ECO:0000256" key="2">
    <source>
        <dbReference type="ARBA" id="ARBA00023015"/>
    </source>
</evidence>
<keyword evidence="4" id="KW-0804">Transcription</keyword>
<evidence type="ECO:0000259" key="6">
    <source>
        <dbReference type="PROSITE" id="PS50931"/>
    </source>
</evidence>
<evidence type="ECO:0000256" key="3">
    <source>
        <dbReference type="ARBA" id="ARBA00023125"/>
    </source>
</evidence>
<dbReference type="PRINTS" id="PR00039">
    <property type="entry name" value="HTHLYSR"/>
</dbReference>
<keyword evidence="8" id="KW-1185">Reference proteome</keyword>
<dbReference type="SUPFAM" id="SSF46785">
    <property type="entry name" value="Winged helix' DNA-binding domain"/>
    <property type="match status" value="1"/>
</dbReference>
<dbReference type="InterPro" id="IPR000847">
    <property type="entry name" value="LysR_HTH_N"/>
</dbReference>
<dbReference type="Gene3D" id="1.10.10.10">
    <property type="entry name" value="Winged helix-like DNA-binding domain superfamily/Winged helix DNA-binding domain"/>
    <property type="match status" value="1"/>
</dbReference>
<protein>
    <submittedName>
        <fullName evidence="7">LysR family transcriptional regulator</fullName>
    </submittedName>
</protein>
<keyword evidence="3" id="KW-0238">DNA-binding</keyword>
<feature type="domain" description="HTH lysR-type" evidence="6">
    <location>
        <begin position="1"/>
        <end position="58"/>
    </location>
</feature>
<dbReference type="SUPFAM" id="SSF53850">
    <property type="entry name" value="Periplasmic binding protein-like II"/>
    <property type="match status" value="1"/>
</dbReference>
<dbReference type="Gene3D" id="3.40.190.290">
    <property type="match status" value="1"/>
</dbReference>
<proteinExistence type="inferred from homology"/>
<dbReference type="InterPro" id="IPR050950">
    <property type="entry name" value="HTH-type_LysR_regulators"/>
</dbReference>
<evidence type="ECO:0000313" key="7">
    <source>
        <dbReference type="EMBL" id="UTI64915.1"/>
    </source>
</evidence>
<dbReference type="CDD" id="cd05466">
    <property type="entry name" value="PBP2_LTTR_substrate"/>
    <property type="match status" value="1"/>
</dbReference>
<keyword evidence="2" id="KW-0805">Transcription regulation</keyword>
<reference evidence="7 8" key="1">
    <citation type="submission" date="2022-06" db="EMBL/GenBank/DDBJ databases">
        <title>Paraconexibacter antarcticus.</title>
        <authorList>
            <person name="Kim C.S."/>
        </authorList>
    </citation>
    <scope>NUCLEOTIDE SEQUENCE [LARGE SCALE GENOMIC DNA]</scope>
    <source>
        <strain evidence="7 8">02-257</strain>
    </source>
</reference>
<dbReference type="InterPro" id="IPR036388">
    <property type="entry name" value="WH-like_DNA-bd_sf"/>
</dbReference>
<feature type="region of interest" description="Disordered" evidence="5">
    <location>
        <begin position="302"/>
        <end position="324"/>
    </location>
</feature>
<sequence>MTLAQLEYFLAACEHGSFSAAAEELHMAQPSLSDQVRRLEAEFGVQLFRRVGRGLVVTEAGEALRSHAIAVLDAAEAARASVGAIRELKGGTAVFGTFGSARYFLGTDLAADFRRRYPDVRLRLIGQNSSETADAVRSGALEAGMVALPVDDRGMELRPITRDEIVYASIDPERLAHRATIQAVAAVPLILPDSTFGNEDPVRRQLAERAQAAGVRIEPVIDVEDPEAAVELAGRGYGDTITSRAWLAGMGDRIPPQLGWVPMSPPLYDNFAFIWRRGAQLSAATRALLRLAEDRMATRVKELDEVGVPRQRPAGGAPAPPDPT</sequence>
<name>A0ABY5DTV5_9ACTN</name>
<dbReference type="PANTHER" id="PTHR30419">
    <property type="entry name" value="HTH-TYPE TRANSCRIPTIONAL REGULATOR YBHD"/>
    <property type="match status" value="1"/>
</dbReference>
<evidence type="ECO:0000256" key="4">
    <source>
        <dbReference type="ARBA" id="ARBA00023163"/>
    </source>
</evidence>
<accession>A0ABY5DTV5</accession>
<dbReference type="Pfam" id="PF03466">
    <property type="entry name" value="LysR_substrate"/>
    <property type="match status" value="1"/>
</dbReference>